<reference evidence="2 3" key="1">
    <citation type="submission" date="2020-09" db="EMBL/GenBank/DDBJ databases">
        <title>Sphingomonas sp., a new species isolated from pork steak.</title>
        <authorList>
            <person name="Heidler von Heilborn D."/>
        </authorList>
    </citation>
    <scope>NUCLEOTIDE SEQUENCE [LARGE SCALE GENOMIC DNA]</scope>
    <source>
        <strain evidence="3">S8-3T</strain>
    </source>
</reference>
<organism evidence="2 3">
    <name type="scientific">Sphingomonas alpina</name>
    <dbReference type="NCBI Taxonomy" id="653931"/>
    <lineage>
        <taxon>Bacteria</taxon>
        <taxon>Pseudomonadati</taxon>
        <taxon>Pseudomonadota</taxon>
        <taxon>Alphaproteobacteria</taxon>
        <taxon>Sphingomonadales</taxon>
        <taxon>Sphingomonadaceae</taxon>
        <taxon>Sphingomonas</taxon>
    </lineage>
</organism>
<feature type="transmembrane region" description="Helical" evidence="1">
    <location>
        <begin position="45"/>
        <end position="65"/>
    </location>
</feature>
<protein>
    <submittedName>
        <fullName evidence="2">Uncharacterized protein</fullName>
    </submittedName>
</protein>
<evidence type="ECO:0000256" key="1">
    <source>
        <dbReference type="SAM" id="Phobius"/>
    </source>
</evidence>
<dbReference type="EMBL" id="CP061038">
    <property type="protein sequence ID" value="QNQ08106.1"/>
    <property type="molecule type" value="Genomic_DNA"/>
</dbReference>
<dbReference type="KEGG" id="spap:H3Z74_15160"/>
<dbReference type="Proteomes" id="UP000516148">
    <property type="component" value="Chromosome"/>
</dbReference>
<gene>
    <name evidence="2" type="ORF">H3Z74_15160</name>
</gene>
<proteinExistence type="predicted"/>
<accession>A0A7H0LEK3</accession>
<sequence length="99" mass="10956">MTRATSATSPRRQPRQTLGLIQILVSLAALVTLAREYWLGIDAPHWSNLLLAAVFCCVAVSWLAWPDDSGLPSRFSARFGSAMMLFLAATFFIQFLHSV</sequence>
<keyword evidence="1" id="KW-0472">Membrane</keyword>
<evidence type="ECO:0000313" key="2">
    <source>
        <dbReference type="EMBL" id="QNQ08106.1"/>
    </source>
</evidence>
<keyword evidence="1" id="KW-1133">Transmembrane helix</keyword>
<feature type="transmembrane region" description="Helical" evidence="1">
    <location>
        <begin position="77"/>
        <end position="96"/>
    </location>
</feature>
<evidence type="ECO:0000313" key="3">
    <source>
        <dbReference type="Proteomes" id="UP000516148"/>
    </source>
</evidence>
<name>A0A7H0LEK3_9SPHN</name>
<feature type="transmembrane region" description="Helical" evidence="1">
    <location>
        <begin position="20"/>
        <end position="39"/>
    </location>
</feature>
<keyword evidence="3" id="KW-1185">Reference proteome</keyword>
<keyword evidence="1" id="KW-0812">Transmembrane</keyword>
<dbReference type="AlphaFoldDB" id="A0A7H0LEK3"/>
<dbReference type="RefSeq" id="WP_187760436.1">
    <property type="nucleotide sequence ID" value="NZ_CP061038.1"/>
</dbReference>